<keyword evidence="1" id="KW-0812">Transmembrane</keyword>
<feature type="transmembrane region" description="Helical" evidence="1">
    <location>
        <begin position="123"/>
        <end position="140"/>
    </location>
</feature>
<feature type="transmembrane region" description="Helical" evidence="1">
    <location>
        <begin position="152"/>
        <end position="173"/>
    </location>
</feature>
<dbReference type="AlphaFoldDB" id="A0A7C8Z751"/>
<evidence type="ECO:0008006" key="3">
    <source>
        <dbReference type="Google" id="ProtNLM"/>
    </source>
</evidence>
<organism evidence="2">
    <name type="scientific">Opuntia streptacantha</name>
    <name type="common">Prickly pear cactus</name>
    <name type="synonym">Opuntia cardona</name>
    <dbReference type="NCBI Taxonomy" id="393608"/>
    <lineage>
        <taxon>Eukaryota</taxon>
        <taxon>Viridiplantae</taxon>
        <taxon>Streptophyta</taxon>
        <taxon>Embryophyta</taxon>
        <taxon>Tracheophyta</taxon>
        <taxon>Spermatophyta</taxon>
        <taxon>Magnoliopsida</taxon>
        <taxon>eudicotyledons</taxon>
        <taxon>Gunneridae</taxon>
        <taxon>Pentapetalae</taxon>
        <taxon>Caryophyllales</taxon>
        <taxon>Cactineae</taxon>
        <taxon>Cactaceae</taxon>
        <taxon>Opuntioideae</taxon>
        <taxon>Opuntia</taxon>
    </lineage>
</organism>
<sequence>MKYMRDLHMFKPLPSLFRPTFIAHRPFRPLPENPSQVFASSSVLSASSSVPSASPKESSAKSHCPTAGAPLRYASLPPIFFFFPLLFFFTISSISGDFPTRFGPSVAGFFFSPFLLHRRRSSLFFWCSGPFAPLSVPLFWCSHRSFCAVFSLSALFIYFWSGWVGSALLSLLLQ</sequence>
<keyword evidence="1" id="KW-0472">Membrane</keyword>
<dbReference type="EMBL" id="GISG01094352">
    <property type="protein sequence ID" value="MBA4635231.1"/>
    <property type="molecule type" value="Transcribed_RNA"/>
</dbReference>
<keyword evidence="1" id="KW-1133">Transmembrane helix</keyword>
<feature type="transmembrane region" description="Helical" evidence="1">
    <location>
        <begin position="71"/>
        <end position="92"/>
    </location>
</feature>
<reference evidence="2" key="1">
    <citation type="journal article" date="2013" name="J. Plant Res.">
        <title>Effect of fungi and light on seed germination of three Opuntia species from semiarid lands of central Mexico.</title>
        <authorList>
            <person name="Delgado-Sanchez P."/>
            <person name="Jimenez-Bremont J.F."/>
            <person name="Guerrero-Gonzalez Mde L."/>
            <person name="Flores J."/>
        </authorList>
    </citation>
    <scope>NUCLEOTIDE SEQUENCE</scope>
    <source>
        <tissue evidence="2">Cladode</tissue>
    </source>
</reference>
<protein>
    <recommendedName>
        <fullName evidence="3">Transmembrane protein</fullName>
    </recommendedName>
</protein>
<evidence type="ECO:0000256" key="1">
    <source>
        <dbReference type="SAM" id="Phobius"/>
    </source>
</evidence>
<evidence type="ECO:0000313" key="2">
    <source>
        <dbReference type="EMBL" id="MBA4635231.1"/>
    </source>
</evidence>
<proteinExistence type="predicted"/>
<accession>A0A7C8Z751</accession>
<reference evidence="2" key="2">
    <citation type="submission" date="2020-07" db="EMBL/GenBank/DDBJ databases">
        <authorList>
            <person name="Vera ALvarez R."/>
            <person name="Arias-Moreno D.M."/>
            <person name="Jimenez-Jacinto V."/>
            <person name="Jimenez-Bremont J.F."/>
            <person name="Swaminathan K."/>
            <person name="Moose S.P."/>
            <person name="Guerrero-Gonzalez M.L."/>
            <person name="Marino-Ramirez L."/>
            <person name="Landsman D."/>
            <person name="Rodriguez-Kessler M."/>
            <person name="Delgado-Sanchez P."/>
        </authorList>
    </citation>
    <scope>NUCLEOTIDE SEQUENCE</scope>
    <source>
        <tissue evidence="2">Cladode</tissue>
    </source>
</reference>
<name>A0A7C8Z751_OPUST</name>